<sequence>MNGSSGDKAANVKVETTSITHQESFKCTAEELYRALTVQEVQKGGRFELFGGNVSGTFLELVPDKRICMQWRFGSWPKAHFSEVTIDIEQKADCTELTLTQEGVPQGEADRTRDGWQRHYWDSLKRTFGFGVSLY</sequence>
<organism evidence="3 4">
    <name type="scientific">Haemaphysalis longicornis</name>
    <name type="common">Bush tick</name>
    <dbReference type="NCBI Taxonomy" id="44386"/>
    <lineage>
        <taxon>Eukaryota</taxon>
        <taxon>Metazoa</taxon>
        <taxon>Ecdysozoa</taxon>
        <taxon>Arthropoda</taxon>
        <taxon>Chelicerata</taxon>
        <taxon>Arachnida</taxon>
        <taxon>Acari</taxon>
        <taxon>Parasitiformes</taxon>
        <taxon>Ixodida</taxon>
        <taxon>Ixodoidea</taxon>
        <taxon>Ixodidae</taxon>
        <taxon>Haemaphysalinae</taxon>
        <taxon>Haemaphysalis</taxon>
    </lineage>
</organism>
<comment type="similarity">
    <text evidence="1">Belongs to the AHA1 family.</text>
</comment>
<gene>
    <name evidence="3" type="ORF">HPB48_007271</name>
</gene>
<dbReference type="SUPFAM" id="SSF55961">
    <property type="entry name" value="Bet v1-like"/>
    <property type="match status" value="1"/>
</dbReference>
<dbReference type="InterPro" id="IPR023393">
    <property type="entry name" value="START-like_dom_sf"/>
</dbReference>
<evidence type="ECO:0000313" key="4">
    <source>
        <dbReference type="Proteomes" id="UP000821853"/>
    </source>
</evidence>
<proteinExistence type="inferred from homology"/>
<dbReference type="Pfam" id="PF08327">
    <property type="entry name" value="AHSA1"/>
    <property type="match status" value="1"/>
</dbReference>
<comment type="caution">
    <text evidence="3">The sequence shown here is derived from an EMBL/GenBank/DDBJ whole genome shotgun (WGS) entry which is preliminary data.</text>
</comment>
<keyword evidence="4" id="KW-1185">Reference proteome</keyword>
<evidence type="ECO:0000313" key="3">
    <source>
        <dbReference type="EMBL" id="KAH9376065.1"/>
    </source>
</evidence>
<dbReference type="EMBL" id="JABSTR010000007">
    <property type="protein sequence ID" value="KAH9376065.1"/>
    <property type="molecule type" value="Genomic_DNA"/>
</dbReference>
<reference evidence="3 4" key="1">
    <citation type="journal article" date="2020" name="Cell">
        <title>Large-Scale Comparative Analyses of Tick Genomes Elucidate Their Genetic Diversity and Vector Capacities.</title>
        <authorList>
            <consortium name="Tick Genome and Microbiome Consortium (TIGMIC)"/>
            <person name="Jia N."/>
            <person name="Wang J."/>
            <person name="Shi W."/>
            <person name="Du L."/>
            <person name="Sun Y."/>
            <person name="Zhan W."/>
            <person name="Jiang J.F."/>
            <person name="Wang Q."/>
            <person name="Zhang B."/>
            <person name="Ji P."/>
            <person name="Bell-Sakyi L."/>
            <person name="Cui X.M."/>
            <person name="Yuan T.T."/>
            <person name="Jiang B.G."/>
            <person name="Yang W.F."/>
            <person name="Lam T.T."/>
            <person name="Chang Q.C."/>
            <person name="Ding S.J."/>
            <person name="Wang X.J."/>
            <person name="Zhu J.G."/>
            <person name="Ruan X.D."/>
            <person name="Zhao L."/>
            <person name="Wei J.T."/>
            <person name="Ye R.Z."/>
            <person name="Que T.C."/>
            <person name="Du C.H."/>
            <person name="Zhou Y.H."/>
            <person name="Cheng J.X."/>
            <person name="Dai P.F."/>
            <person name="Guo W.B."/>
            <person name="Han X.H."/>
            <person name="Huang E.J."/>
            <person name="Li L.F."/>
            <person name="Wei W."/>
            <person name="Gao Y.C."/>
            <person name="Liu J.Z."/>
            <person name="Shao H.Z."/>
            <person name="Wang X."/>
            <person name="Wang C.C."/>
            <person name="Yang T.C."/>
            <person name="Huo Q.B."/>
            <person name="Li W."/>
            <person name="Chen H.Y."/>
            <person name="Chen S.E."/>
            <person name="Zhou L.G."/>
            <person name="Ni X.B."/>
            <person name="Tian J.H."/>
            <person name="Sheng Y."/>
            <person name="Liu T."/>
            <person name="Pan Y.S."/>
            <person name="Xia L.Y."/>
            <person name="Li J."/>
            <person name="Zhao F."/>
            <person name="Cao W.C."/>
        </authorList>
    </citation>
    <scope>NUCLEOTIDE SEQUENCE [LARGE SCALE GENOMIC DNA]</scope>
    <source>
        <strain evidence="3">HaeL-2018</strain>
    </source>
</reference>
<dbReference type="AlphaFoldDB" id="A0A9J6GM70"/>
<feature type="domain" description="Activator of Hsp90 ATPase homologue 1/2-like C-terminal" evidence="2">
    <location>
        <begin position="39"/>
        <end position="128"/>
    </location>
</feature>
<accession>A0A9J6GM70</accession>
<protein>
    <recommendedName>
        <fullName evidence="2">Activator of Hsp90 ATPase homologue 1/2-like C-terminal domain-containing protein</fullName>
    </recommendedName>
</protein>
<dbReference type="VEuPathDB" id="VectorBase:HLOH_065084"/>
<dbReference type="Proteomes" id="UP000821853">
    <property type="component" value="Chromosome 5"/>
</dbReference>
<name>A0A9J6GM70_HAELO</name>
<dbReference type="Gene3D" id="3.30.530.20">
    <property type="match status" value="1"/>
</dbReference>
<dbReference type="InterPro" id="IPR013538">
    <property type="entry name" value="ASHA1/2-like_C"/>
</dbReference>
<dbReference type="OMA" id="RNGWTEN"/>
<dbReference type="OrthoDB" id="567237at2759"/>
<evidence type="ECO:0000259" key="2">
    <source>
        <dbReference type="Pfam" id="PF08327"/>
    </source>
</evidence>
<dbReference type="CDD" id="cd08892">
    <property type="entry name" value="SRPBCC_Aha1"/>
    <property type="match status" value="1"/>
</dbReference>
<evidence type="ECO:0000256" key="1">
    <source>
        <dbReference type="ARBA" id="ARBA00006817"/>
    </source>
</evidence>